<reference evidence="7 8" key="1">
    <citation type="journal article" date="2024" name="Plant J.">
        <title>Genome sequences and population genomics reveal climatic adaptation and genomic divergence between two closely related sweetgum species.</title>
        <authorList>
            <person name="Xu W.Q."/>
            <person name="Ren C.Q."/>
            <person name="Zhang X.Y."/>
            <person name="Comes H.P."/>
            <person name="Liu X.H."/>
            <person name="Li Y.G."/>
            <person name="Kettle C.J."/>
            <person name="Jalonen R."/>
            <person name="Gaisberger H."/>
            <person name="Ma Y.Z."/>
            <person name="Qiu Y.X."/>
        </authorList>
    </citation>
    <scope>NUCLEOTIDE SEQUENCE [LARGE SCALE GENOMIC DNA]</scope>
    <source>
        <strain evidence="7">Hangzhou</strain>
    </source>
</reference>
<evidence type="ECO:0000256" key="5">
    <source>
        <dbReference type="ARBA" id="ARBA00024045"/>
    </source>
</evidence>
<evidence type="ECO:0000313" key="8">
    <source>
        <dbReference type="Proteomes" id="UP001415857"/>
    </source>
</evidence>
<keyword evidence="2" id="KW-0479">Metal-binding</keyword>
<accession>A0AAP0XAA1</accession>
<dbReference type="GO" id="GO:0046872">
    <property type="term" value="F:metal ion binding"/>
    <property type="evidence" value="ECO:0007669"/>
    <property type="project" value="UniProtKB-KW"/>
</dbReference>
<comment type="similarity">
    <text evidence="5">Belongs to the HIPP family.</text>
</comment>
<keyword evidence="4" id="KW-0636">Prenylation</keyword>
<comment type="caution">
    <text evidence="7">The sequence shown here is derived from an EMBL/GenBank/DDBJ whole genome shotgun (WGS) entry which is preliminary data.</text>
</comment>
<dbReference type="InterPro" id="IPR006121">
    <property type="entry name" value="HMA_dom"/>
</dbReference>
<feature type="domain" description="HMA" evidence="6">
    <location>
        <begin position="1"/>
        <end position="67"/>
    </location>
</feature>
<gene>
    <name evidence="7" type="ORF">L1049_019589</name>
</gene>
<evidence type="ECO:0000256" key="1">
    <source>
        <dbReference type="ARBA" id="ARBA00022481"/>
    </source>
</evidence>
<proteinExistence type="inferred from homology"/>
<dbReference type="Pfam" id="PF00403">
    <property type="entry name" value="HMA"/>
    <property type="match status" value="1"/>
</dbReference>
<dbReference type="PANTHER" id="PTHR45811">
    <property type="entry name" value="COPPER TRANSPORT PROTEIN FAMILY-RELATED"/>
    <property type="match status" value="1"/>
</dbReference>
<dbReference type="PROSITE" id="PS50846">
    <property type="entry name" value="HMA_2"/>
    <property type="match status" value="1"/>
</dbReference>
<dbReference type="AlphaFoldDB" id="A0AAP0XAA1"/>
<dbReference type="InterPro" id="IPR051863">
    <property type="entry name" value="HIPP"/>
</dbReference>
<organism evidence="7 8">
    <name type="scientific">Liquidambar formosana</name>
    <name type="common">Formosan gum</name>
    <dbReference type="NCBI Taxonomy" id="63359"/>
    <lineage>
        <taxon>Eukaryota</taxon>
        <taxon>Viridiplantae</taxon>
        <taxon>Streptophyta</taxon>
        <taxon>Embryophyta</taxon>
        <taxon>Tracheophyta</taxon>
        <taxon>Spermatophyta</taxon>
        <taxon>Magnoliopsida</taxon>
        <taxon>eudicotyledons</taxon>
        <taxon>Gunneridae</taxon>
        <taxon>Pentapetalae</taxon>
        <taxon>Saxifragales</taxon>
        <taxon>Altingiaceae</taxon>
        <taxon>Liquidambar</taxon>
    </lineage>
</organism>
<evidence type="ECO:0000256" key="2">
    <source>
        <dbReference type="ARBA" id="ARBA00022723"/>
    </source>
</evidence>
<dbReference type="Gene3D" id="3.30.70.100">
    <property type="match status" value="1"/>
</dbReference>
<evidence type="ECO:0000256" key="3">
    <source>
        <dbReference type="ARBA" id="ARBA00023288"/>
    </source>
</evidence>
<sequence length="70" mass="7536">MKKAVLKLSLGDDKTKRKVMKAVCLSGVVSISMDTKDDKLTVTGDMDPVTVVTKLRKLCNTEIVSVGPAK</sequence>
<evidence type="ECO:0000256" key="4">
    <source>
        <dbReference type="ARBA" id="ARBA00023289"/>
    </source>
</evidence>
<keyword evidence="3" id="KW-0449">Lipoprotein</keyword>
<keyword evidence="1" id="KW-0488">Methylation</keyword>
<dbReference type="Proteomes" id="UP001415857">
    <property type="component" value="Unassembled WGS sequence"/>
</dbReference>
<dbReference type="PANTHER" id="PTHR45811:SF49">
    <property type="entry name" value="OS04G0667600 PROTEIN"/>
    <property type="match status" value="1"/>
</dbReference>
<name>A0AAP0XAA1_LIQFO</name>
<evidence type="ECO:0000259" key="6">
    <source>
        <dbReference type="PROSITE" id="PS50846"/>
    </source>
</evidence>
<evidence type="ECO:0000313" key="7">
    <source>
        <dbReference type="EMBL" id="KAK9291640.1"/>
    </source>
</evidence>
<keyword evidence="8" id="KW-1185">Reference proteome</keyword>
<dbReference type="EMBL" id="JBBPBK010000001">
    <property type="protein sequence ID" value="KAK9291640.1"/>
    <property type="molecule type" value="Genomic_DNA"/>
</dbReference>
<protein>
    <recommendedName>
        <fullName evidence="6">HMA domain-containing protein</fullName>
    </recommendedName>
</protein>